<protein>
    <recommendedName>
        <fullName evidence="7">t-SNARE coiled-coil homology domain-containing protein</fullName>
    </recommendedName>
</protein>
<dbReference type="PANTHER" id="PTHR12791">
    <property type="entry name" value="GOLGI SNARE BET1-RELATED"/>
    <property type="match status" value="1"/>
</dbReference>
<dbReference type="SMART" id="SM00397">
    <property type="entry name" value="t_SNARE"/>
    <property type="match status" value="1"/>
</dbReference>
<dbReference type="EMBL" id="HBKO01012918">
    <property type="protein sequence ID" value="CAE2207590.1"/>
    <property type="molecule type" value="Transcribed_RNA"/>
</dbReference>
<dbReference type="SUPFAM" id="SSF58038">
    <property type="entry name" value="SNARE fusion complex"/>
    <property type="match status" value="1"/>
</dbReference>
<evidence type="ECO:0000256" key="3">
    <source>
        <dbReference type="ARBA" id="ARBA00022692"/>
    </source>
</evidence>
<feature type="domain" description="T-SNARE coiled-coil homology" evidence="7">
    <location>
        <begin position="24"/>
        <end position="86"/>
    </location>
</feature>
<dbReference type="GO" id="GO:0005737">
    <property type="term" value="C:cytoplasm"/>
    <property type="evidence" value="ECO:0007669"/>
    <property type="project" value="UniProtKB-ARBA"/>
</dbReference>
<evidence type="ECO:0000259" key="7">
    <source>
        <dbReference type="PROSITE" id="PS50192"/>
    </source>
</evidence>
<dbReference type="PROSITE" id="PS50192">
    <property type="entry name" value="T_SNARE"/>
    <property type="match status" value="1"/>
</dbReference>
<evidence type="ECO:0000256" key="2">
    <source>
        <dbReference type="ARBA" id="ARBA00022448"/>
    </source>
</evidence>
<accession>A0A7S4M8R2</accession>
<comment type="subcellular location">
    <subcellularLocation>
        <location evidence="1">Membrane</location>
        <topology evidence="1">Single-pass membrane protein</topology>
    </subcellularLocation>
</comment>
<dbReference type="GO" id="GO:0012505">
    <property type="term" value="C:endomembrane system"/>
    <property type="evidence" value="ECO:0007669"/>
    <property type="project" value="UniProtKB-ARBA"/>
</dbReference>
<sequence length="115" mass="12636">MHRGGRPLDDDDDFYGKGTAETQKLLVKEQDDTIRGLAASVQRVQGMALMVNESLAEQNRLLDDIDEDVDRTDSKLKSLHGKLARLANDGDRGKHCVICLLLGVLGFLVFLVLGS</sequence>
<evidence type="ECO:0000256" key="1">
    <source>
        <dbReference type="ARBA" id="ARBA00004167"/>
    </source>
</evidence>
<evidence type="ECO:0000256" key="5">
    <source>
        <dbReference type="ARBA" id="ARBA00023136"/>
    </source>
</evidence>
<keyword evidence="4 6" id="KW-1133">Transmembrane helix</keyword>
<dbReference type="GO" id="GO:0016020">
    <property type="term" value="C:membrane"/>
    <property type="evidence" value="ECO:0007669"/>
    <property type="project" value="UniProtKB-SubCell"/>
</dbReference>
<feature type="transmembrane region" description="Helical" evidence="6">
    <location>
        <begin position="95"/>
        <end position="113"/>
    </location>
</feature>
<dbReference type="InterPro" id="IPR000727">
    <property type="entry name" value="T_SNARE_dom"/>
</dbReference>
<reference evidence="8" key="1">
    <citation type="submission" date="2021-01" db="EMBL/GenBank/DDBJ databases">
        <authorList>
            <person name="Corre E."/>
            <person name="Pelletier E."/>
            <person name="Niang G."/>
            <person name="Scheremetjew M."/>
            <person name="Finn R."/>
            <person name="Kale V."/>
            <person name="Holt S."/>
            <person name="Cochrane G."/>
            <person name="Meng A."/>
            <person name="Brown T."/>
            <person name="Cohen L."/>
        </authorList>
    </citation>
    <scope>NUCLEOTIDE SEQUENCE</scope>
    <source>
        <strain evidence="8">UIO037</strain>
    </source>
</reference>
<name>A0A7S4M8R2_9EUKA</name>
<keyword evidence="5 6" id="KW-0472">Membrane</keyword>
<evidence type="ECO:0000256" key="4">
    <source>
        <dbReference type="ARBA" id="ARBA00022989"/>
    </source>
</evidence>
<evidence type="ECO:0000313" key="8">
    <source>
        <dbReference type="EMBL" id="CAE2207590.1"/>
    </source>
</evidence>
<proteinExistence type="predicted"/>
<organism evidence="8">
    <name type="scientific">Prymnesium polylepis</name>
    <dbReference type="NCBI Taxonomy" id="72548"/>
    <lineage>
        <taxon>Eukaryota</taxon>
        <taxon>Haptista</taxon>
        <taxon>Haptophyta</taxon>
        <taxon>Prymnesiophyceae</taxon>
        <taxon>Prymnesiales</taxon>
        <taxon>Prymnesiaceae</taxon>
        <taxon>Prymnesium</taxon>
    </lineage>
</organism>
<dbReference type="Gene3D" id="1.20.5.110">
    <property type="match status" value="1"/>
</dbReference>
<evidence type="ECO:0000256" key="6">
    <source>
        <dbReference type="SAM" id="Phobius"/>
    </source>
</evidence>
<dbReference type="AlphaFoldDB" id="A0A7S4M8R2"/>
<gene>
    <name evidence="8" type="ORF">CPOL0286_LOCUS5752</name>
</gene>
<keyword evidence="3 6" id="KW-0812">Transmembrane</keyword>
<keyword evidence="2" id="KW-0813">Transport</keyword>